<evidence type="ECO:0000313" key="4">
    <source>
        <dbReference type="Proteomes" id="UP000293142"/>
    </source>
</evidence>
<feature type="region of interest" description="Disordered" evidence="1">
    <location>
        <begin position="39"/>
        <end position="83"/>
    </location>
</feature>
<evidence type="ECO:0000256" key="1">
    <source>
        <dbReference type="SAM" id="MobiDB-lite"/>
    </source>
</evidence>
<feature type="signal peptide" evidence="2">
    <location>
        <begin position="1"/>
        <end position="23"/>
    </location>
</feature>
<accession>A0A4Q9DP99</accession>
<dbReference type="PROSITE" id="PS51257">
    <property type="entry name" value="PROKAR_LIPOPROTEIN"/>
    <property type="match status" value="1"/>
</dbReference>
<proteinExistence type="predicted"/>
<evidence type="ECO:0008006" key="5">
    <source>
        <dbReference type="Google" id="ProtNLM"/>
    </source>
</evidence>
<comment type="caution">
    <text evidence="3">The sequence shown here is derived from an EMBL/GenBank/DDBJ whole genome shotgun (WGS) entry which is preliminary data.</text>
</comment>
<feature type="chain" id="PRO_5039648738" description="Lipoprotein" evidence="2">
    <location>
        <begin position="24"/>
        <end position="206"/>
    </location>
</feature>
<sequence length="206" mass="21518">MNKTLVTKIAAGLAAIMLTTVIAGCGAKAVEDGAKPADTAKSADSAKAGATASTPAPAANTPAPAAGVPAAAAGSEAKDEGQSKGLDLLQSNGAAKPDAIDWDKIHLTKKDFKAYIDALNDNKGDEKQPLKSATMPDDKTIEIVINTANGGQLGAGLMMMIFDPFIRQMYVHSDYFKNNQQPVIRFKDTKGEVLGENNDFPKEKGK</sequence>
<feature type="compositionally biased region" description="Low complexity" evidence="1">
    <location>
        <begin position="39"/>
        <end position="75"/>
    </location>
</feature>
<dbReference type="RefSeq" id="WP_131014698.1">
    <property type="nucleotide sequence ID" value="NZ_SIRE01000012.1"/>
</dbReference>
<protein>
    <recommendedName>
        <fullName evidence="5">Lipoprotein</fullName>
    </recommendedName>
</protein>
<keyword evidence="2" id="KW-0732">Signal</keyword>
<gene>
    <name evidence="3" type="ORF">EYB31_17660</name>
</gene>
<keyword evidence="4" id="KW-1185">Reference proteome</keyword>
<name>A0A4Q9DP99_9BACL</name>
<organism evidence="3 4">
    <name type="scientific">Paenibacillus thalictri</name>
    <dbReference type="NCBI Taxonomy" id="2527873"/>
    <lineage>
        <taxon>Bacteria</taxon>
        <taxon>Bacillati</taxon>
        <taxon>Bacillota</taxon>
        <taxon>Bacilli</taxon>
        <taxon>Bacillales</taxon>
        <taxon>Paenibacillaceae</taxon>
        <taxon>Paenibacillus</taxon>
    </lineage>
</organism>
<dbReference type="AlphaFoldDB" id="A0A4Q9DP99"/>
<dbReference type="EMBL" id="SIRE01000012">
    <property type="protein sequence ID" value="TBL77307.1"/>
    <property type="molecule type" value="Genomic_DNA"/>
</dbReference>
<evidence type="ECO:0000256" key="2">
    <source>
        <dbReference type="SAM" id="SignalP"/>
    </source>
</evidence>
<dbReference type="Proteomes" id="UP000293142">
    <property type="component" value="Unassembled WGS sequence"/>
</dbReference>
<reference evidence="3 4" key="1">
    <citation type="submission" date="2019-02" db="EMBL/GenBank/DDBJ databases">
        <title>Paenibacillus sp. nov., isolated from surface-sterilized tissue of Thalictrum simplex L.</title>
        <authorList>
            <person name="Tuo L."/>
        </authorList>
    </citation>
    <scope>NUCLEOTIDE SEQUENCE [LARGE SCALE GENOMIC DNA]</scope>
    <source>
        <strain evidence="3 4">N2SHLJ1</strain>
    </source>
</reference>
<evidence type="ECO:0000313" key="3">
    <source>
        <dbReference type="EMBL" id="TBL77307.1"/>
    </source>
</evidence>
<dbReference type="OrthoDB" id="2865710at2"/>